<dbReference type="GO" id="GO:0047238">
    <property type="term" value="F:glucuronosyl-N-acetylgalactosaminyl-proteoglycan 4-beta-N-acetylgalactosaminyltransferase activity"/>
    <property type="evidence" value="ECO:0007669"/>
    <property type="project" value="TreeGrafter"/>
</dbReference>
<keyword evidence="3 9" id="KW-0808">Transferase</keyword>
<keyword evidence="7 9" id="KW-0333">Golgi apparatus</keyword>
<evidence type="ECO:0000256" key="6">
    <source>
        <dbReference type="ARBA" id="ARBA00022989"/>
    </source>
</evidence>
<evidence type="ECO:0000256" key="9">
    <source>
        <dbReference type="RuleBase" id="RU364016"/>
    </source>
</evidence>
<keyword evidence="13" id="KW-1185">Reference proteome</keyword>
<gene>
    <name evidence="12" type="ORF">P5673_011246</name>
</gene>
<evidence type="ECO:0000256" key="2">
    <source>
        <dbReference type="ARBA" id="ARBA00009239"/>
    </source>
</evidence>
<organism evidence="12 13">
    <name type="scientific">Acropora cervicornis</name>
    <name type="common">Staghorn coral</name>
    <dbReference type="NCBI Taxonomy" id="6130"/>
    <lineage>
        <taxon>Eukaryota</taxon>
        <taxon>Metazoa</taxon>
        <taxon>Cnidaria</taxon>
        <taxon>Anthozoa</taxon>
        <taxon>Hexacorallia</taxon>
        <taxon>Scleractinia</taxon>
        <taxon>Astrocoeniina</taxon>
        <taxon>Acroporidae</taxon>
        <taxon>Acropora</taxon>
    </lineage>
</organism>
<feature type="coiled-coil region" evidence="10">
    <location>
        <begin position="103"/>
        <end position="137"/>
    </location>
</feature>
<dbReference type="GO" id="GO:0032580">
    <property type="term" value="C:Golgi cisterna membrane"/>
    <property type="evidence" value="ECO:0007669"/>
    <property type="project" value="UniProtKB-SubCell"/>
</dbReference>
<dbReference type="Gene3D" id="3.90.550.10">
    <property type="entry name" value="Spore Coat Polysaccharide Biosynthesis Protein SpsA, Chain A"/>
    <property type="match status" value="1"/>
</dbReference>
<evidence type="ECO:0000313" key="12">
    <source>
        <dbReference type="EMBL" id="KAK2565288.1"/>
    </source>
</evidence>
<dbReference type="AlphaFoldDB" id="A0AAD9QPV4"/>
<keyword evidence="8" id="KW-0472">Membrane</keyword>
<accession>A0AAD9QPV4</accession>
<dbReference type="InterPro" id="IPR029044">
    <property type="entry name" value="Nucleotide-diphossugar_trans"/>
</dbReference>
<dbReference type="Proteomes" id="UP001249851">
    <property type="component" value="Unassembled WGS sequence"/>
</dbReference>
<dbReference type="InterPro" id="IPR008428">
    <property type="entry name" value="Chond_GalNAc"/>
</dbReference>
<keyword evidence="5 9" id="KW-0735">Signal-anchor</keyword>
<dbReference type="PANTHER" id="PTHR12369">
    <property type="entry name" value="CHONDROITIN SYNTHASE"/>
    <property type="match status" value="1"/>
</dbReference>
<evidence type="ECO:0000256" key="8">
    <source>
        <dbReference type="ARBA" id="ARBA00023136"/>
    </source>
</evidence>
<keyword evidence="10" id="KW-0175">Coiled coil</keyword>
<evidence type="ECO:0000256" key="11">
    <source>
        <dbReference type="SAM" id="MobiDB-lite"/>
    </source>
</evidence>
<comment type="similarity">
    <text evidence="2 9">Belongs to the chondroitin N-acetylgalactosaminyltransferase family.</text>
</comment>
<feature type="region of interest" description="Disordered" evidence="11">
    <location>
        <begin position="142"/>
        <end position="162"/>
    </location>
</feature>
<evidence type="ECO:0000256" key="3">
    <source>
        <dbReference type="ARBA" id="ARBA00022679"/>
    </source>
</evidence>
<dbReference type="EC" id="2.4.1.-" evidence="9"/>
<evidence type="ECO:0000313" key="13">
    <source>
        <dbReference type="Proteomes" id="UP001249851"/>
    </source>
</evidence>
<dbReference type="PANTHER" id="PTHR12369:SF45">
    <property type="entry name" value="HEXOSYLTRANSFERASE"/>
    <property type="match status" value="1"/>
</dbReference>
<evidence type="ECO:0000256" key="10">
    <source>
        <dbReference type="SAM" id="Coils"/>
    </source>
</evidence>
<comment type="subcellular location">
    <subcellularLocation>
        <location evidence="1 9">Golgi apparatus</location>
        <location evidence="1 9">Golgi stack membrane</location>
        <topology evidence="1 9">Single-pass type II membrane protein</topology>
    </subcellularLocation>
</comment>
<keyword evidence="6" id="KW-1133">Transmembrane helix</keyword>
<evidence type="ECO:0000256" key="4">
    <source>
        <dbReference type="ARBA" id="ARBA00022692"/>
    </source>
</evidence>
<reference evidence="12" key="1">
    <citation type="journal article" date="2023" name="G3 (Bethesda)">
        <title>Whole genome assembly and annotation of the endangered Caribbean coral Acropora cervicornis.</title>
        <authorList>
            <person name="Selwyn J.D."/>
            <person name="Vollmer S.V."/>
        </authorList>
    </citation>
    <scope>NUCLEOTIDE SEQUENCE</scope>
    <source>
        <strain evidence="12">K2</strain>
    </source>
</reference>
<dbReference type="SUPFAM" id="SSF53448">
    <property type="entry name" value="Nucleotide-diphospho-sugar transferases"/>
    <property type="match status" value="1"/>
</dbReference>
<evidence type="ECO:0000256" key="7">
    <source>
        <dbReference type="ARBA" id="ARBA00023034"/>
    </source>
</evidence>
<evidence type="ECO:0000256" key="1">
    <source>
        <dbReference type="ARBA" id="ARBA00004447"/>
    </source>
</evidence>
<keyword evidence="4" id="KW-0812">Transmembrane</keyword>
<dbReference type="Pfam" id="PF05679">
    <property type="entry name" value="CHGN"/>
    <property type="match status" value="1"/>
</dbReference>
<protein>
    <recommendedName>
        <fullName evidence="9">Hexosyltransferase</fullName>
        <ecNumber evidence="9">2.4.1.-</ecNumber>
    </recommendedName>
</protein>
<sequence>MAFFSVRLQRLALYLLLVLTVILLYQIYSHGGGLAKRRQLSGEYAKILNSNYVKTPEKDDVLDEAESKGNVRRKEIDMERSNAQLVKEVKRLQSRINMKDELVYRLTAELEKEKLNVKKFKQEVGNLKVQNAELLAEMESHSLGEHSGRSEQIRSDDTRDNLPASTKEELDVQVSGIRISERVPFQSFAKTHVFEVSQTLRPKEYIFHGQDKNMRRLKSGRKHFLEAQNVAINFINSNTSYRVSRDNVVDGVYRFDINVGMDYELYFKDPTSTKYLAVRLIRLLGPMQPVAAPTERRKPRELINLILPLSGRIERFQQFIDNFVEVGIKKDNHVFLTVVLYGAKDFNYVKSTLKDLEASYGFKKYQLIMRDKPFSRGRALHDGVMYWSGKPRNILLFFCDVDITFRPDFLRRCRMYAEPQKKVYYPMVFSLYNPKNVYEDGTIPPPSQQLIIERTHGFWRAYGFGMTCQYRSDYLRVGGFDLNIEGWGSEDLGLYEKLLQQSDIRIIRAPDRDLFHYFHEKKCDPSLSNEQYRSCLGSKAIAEGTHTQIAMQLSKLREKYESDSQQDDAD</sequence>
<name>A0AAD9QPV4_ACRCE</name>
<dbReference type="InterPro" id="IPR051227">
    <property type="entry name" value="CS_glycosyltransferase"/>
</dbReference>
<comment type="caution">
    <text evidence="12">The sequence shown here is derived from an EMBL/GenBank/DDBJ whole genome shotgun (WGS) entry which is preliminary data.</text>
</comment>
<proteinExistence type="inferred from homology"/>
<evidence type="ECO:0000256" key="5">
    <source>
        <dbReference type="ARBA" id="ARBA00022968"/>
    </source>
</evidence>
<dbReference type="EMBL" id="JARQWQ010000020">
    <property type="protein sequence ID" value="KAK2565288.1"/>
    <property type="molecule type" value="Genomic_DNA"/>
</dbReference>
<reference evidence="12" key="2">
    <citation type="journal article" date="2023" name="Science">
        <title>Genomic signatures of disease resistance in endangered staghorn corals.</title>
        <authorList>
            <person name="Vollmer S.V."/>
            <person name="Selwyn J.D."/>
            <person name="Despard B.A."/>
            <person name="Roesel C.L."/>
        </authorList>
    </citation>
    <scope>NUCLEOTIDE SEQUENCE</scope>
    <source>
        <strain evidence="12">K2</strain>
    </source>
</reference>